<dbReference type="AlphaFoldDB" id="A0A5C6RVG5"/>
<sequence length="171" mass="19726">MNDIKKHNFAEYFNNYINLVEDADFISALKNSYKTTKEIISTISEEQANTAYAEGKWTIKELLVHIMDTERIFCERALRFARNDKQDLPGFDHDDFVLGSEANDRTLKSIMKEYKTIRKSTIALFKNFSPAMLEKSGTANKNKLTVLSIGFIITGHETHHRNVLQEKYLGI</sequence>
<dbReference type="Gene3D" id="1.20.120.450">
    <property type="entry name" value="dinb family like domain"/>
    <property type="match status" value="1"/>
</dbReference>
<dbReference type="SUPFAM" id="SSF109854">
    <property type="entry name" value="DinB/YfiT-like putative metalloenzymes"/>
    <property type="match status" value="1"/>
</dbReference>
<evidence type="ECO:0000313" key="2">
    <source>
        <dbReference type="EMBL" id="TXB66097.1"/>
    </source>
</evidence>
<evidence type="ECO:0000313" key="3">
    <source>
        <dbReference type="Proteomes" id="UP000321721"/>
    </source>
</evidence>
<dbReference type="OrthoDB" id="9793216at2"/>
<keyword evidence="3" id="KW-1185">Reference proteome</keyword>
<dbReference type="RefSeq" id="WP_147099549.1">
    <property type="nucleotide sequence ID" value="NZ_VOOS01000002.1"/>
</dbReference>
<dbReference type="InterPro" id="IPR034660">
    <property type="entry name" value="DinB/YfiT-like"/>
</dbReference>
<organism evidence="2 3">
    <name type="scientific">Vicingus serpentipes</name>
    <dbReference type="NCBI Taxonomy" id="1926625"/>
    <lineage>
        <taxon>Bacteria</taxon>
        <taxon>Pseudomonadati</taxon>
        <taxon>Bacteroidota</taxon>
        <taxon>Flavobacteriia</taxon>
        <taxon>Flavobacteriales</taxon>
        <taxon>Vicingaceae</taxon>
        <taxon>Vicingus</taxon>
    </lineage>
</organism>
<dbReference type="EMBL" id="VOOS01000002">
    <property type="protein sequence ID" value="TXB66097.1"/>
    <property type="molecule type" value="Genomic_DNA"/>
</dbReference>
<protein>
    <submittedName>
        <fullName evidence="2">DinB family protein</fullName>
    </submittedName>
</protein>
<proteinExistence type="predicted"/>
<accession>A0A5C6RVG5</accession>
<name>A0A5C6RVG5_9FLAO</name>
<dbReference type="Pfam" id="PF12867">
    <property type="entry name" value="DinB_2"/>
    <property type="match status" value="1"/>
</dbReference>
<evidence type="ECO:0000259" key="1">
    <source>
        <dbReference type="Pfam" id="PF12867"/>
    </source>
</evidence>
<gene>
    <name evidence="2" type="ORF">FRY74_05875</name>
</gene>
<feature type="domain" description="DinB-like" evidence="1">
    <location>
        <begin position="29"/>
        <end position="163"/>
    </location>
</feature>
<dbReference type="Proteomes" id="UP000321721">
    <property type="component" value="Unassembled WGS sequence"/>
</dbReference>
<dbReference type="InterPro" id="IPR024775">
    <property type="entry name" value="DinB-like"/>
</dbReference>
<comment type="caution">
    <text evidence="2">The sequence shown here is derived from an EMBL/GenBank/DDBJ whole genome shotgun (WGS) entry which is preliminary data.</text>
</comment>
<reference evidence="2 3" key="1">
    <citation type="submission" date="2019-08" db="EMBL/GenBank/DDBJ databases">
        <title>Genome of Vicingus serpentipes NCIMB 15042.</title>
        <authorList>
            <person name="Bowman J.P."/>
        </authorList>
    </citation>
    <scope>NUCLEOTIDE SEQUENCE [LARGE SCALE GENOMIC DNA]</scope>
    <source>
        <strain evidence="2 3">NCIMB 15042</strain>
    </source>
</reference>